<dbReference type="EMBL" id="KE747810">
    <property type="protein sequence ID" value="RMZ67651.1"/>
    <property type="molecule type" value="Genomic_DNA"/>
</dbReference>
<feature type="transmembrane region" description="Helical" evidence="7">
    <location>
        <begin position="434"/>
        <end position="455"/>
    </location>
</feature>
<feature type="transmembrane region" description="Helical" evidence="7">
    <location>
        <begin position="300"/>
        <end position="319"/>
    </location>
</feature>
<proteinExistence type="predicted"/>
<name>A0A3M7LZL4_9PLEO</name>
<evidence type="ECO:0000256" key="5">
    <source>
        <dbReference type="ARBA" id="ARBA00023136"/>
    </source>
</evidence>
<gene>
    <name evidence="8" type="ORF">GMOD_00001609</name>
</gene>
<feature type="region of interest" description="Disordered" evidence="6">
    <location>
        <begin position="493"/>
        <end position="523"/>
    </location>
</feature>
<dbReference type="InterPro" id="IPR036259">
    <property type="entry name" value="MFS_trans_sf"/>
</dbReference>
<feature type="transmembrane region" description="Helical" evidence="7">
    <location>
        <begin position="180"/>
        <end position="199"/>
    </location>
</feature>
<feature type="transmembrane region" description="Helical" evidence="7">
    <location>
        <begin position="206"/>
        <end position="227"/>
    </location>
</feature>
<evidence type="ECO:0000256" key="1">
    <source>
        <dbReference type="ARBA" id="ARBA00004141"/>
    </source>
</evidence>
<dbReference type="Gene3D" id="1.20.1250.20">
    <property type="entry name" value="MFS general substrate transporter like domains"/>
    <property type="match status" value="2"/>
</dbReference>
<dbReference type="Proteomes" id="UP000265663">
    <property type="component" value="Unassembled WGS sequence"/>
</dbReference>
<evidence type="ECO:0000256" key="6">
    <source>
        <dbReference type="SAM" id="MobiDB-lite"/>
    </source>
</evidence>
<feature type="transmembrane region" description="Helical" evidence="7">
    <location>
        <begin position="370"/>
        <end position="390"/>
    </location>
</feature>
<feature type="region of interest" description="Disordered" evidence="6">
    <location>
        <begin position="1"/>
        <end position="35"/>
    </location>
</feature>
<feature type="transmembrane region" description="Helical" evidence="7">
    <location>
        <begin position="76"/>
        <end position="93"/>
    </location>
</feature>
<evidence type="ECO:0000256" key="4">
    <source>
        <dbReference type="ARBA" id="ARBA00022989"/>
    </source>
</evidence>
<keyword evidence="3 7" id="KW-0812">Transmembrane</keyword>
<feature type="transmembrane region" description="Helical" evidence="7">
    <location>
        <begin position="467"/>
        <end position="486"/>
    </location>
</feature>
<evidence type="ECO:0000313" key="8">
    <source>
        <dbReference type="EMBL" id="RMZ67651.1"/>
    </source>
</evidence>
<dbReference type="SUPFAM" id="SSF103473">
    <property type="entry name" value="MFS general substrate transporter"/>
    <property type="match status" value="1"/>
</dbReference>
<dbReference type="GO" id="GO:0022857">
    <property type="term" value="F:transmembrane transporter activity"/>
    <property type="evidence" value="ECO:0007669"/>
    <property type="project" value="InterPro"/>
</dbReference>
<feature type="transmembrane region" description="Helical" evidence="7">
    <location>
        <begin position="233"/>
        <end position="256"/>
    </location>
</feature>
<accession>A0A3M7LZL4</accession>
<evidence type="ECO:0000256" key="2">
    <source>
        <dbReference type="ARBA" id="ARBA00022448"/>
    </source>
</evidence>
<feature type="transmembrane region" description="Helical" evidence="7">
    <location>
        <begin position="117"/>
        <end position="138"/>
    </location>
</feature>
<protein>
    <submittedName>
        <fullName evidence="8">Allantoate permease</fullName>
    </submittedName>
</protein>
<dbReference type="Pfam" id="PF07690">
    <property type="entry name" value="MFS_1"/>
    <property type="match status" value="1"/>
</dbReference>
<dbReference type="OrthoDB" id="6730379at2759"/>
<organism evidence="8 9">
    <name type="scientific">Pyrenophora seminiperda CCB06</name>
    <dbReference type="NCBI Taxonomy" id="1302712"/>
    <lineage>
        <taxon>Eukaryota</taxon>
        <taxon>Fungi</taxon>
        <taxon>Dikarya</taxon>
        <taxon>Ascomycota</taxon>
        <taxon>Pezizomycotina</taxon>
        <taxon>Dothideomycetes</taxon>
        <taxon>Pleosporomycetidae</taxon>
        <taxon>Pleosporales</taxon>
        <taxon>Pleosporineae</taxon>
        <taxon>Pleosporaceae</taxon>
        <taxon>Pyrenophora</taxon>
    </lineage>
</organism>
<dbReference type="PANTHER" id="PTHR43791">
    <property type="entry name" value="PERMEASE-RELATED"/>
    <property type="match status" value="1"/>
</dbReference>
<keyword evidence="9" id="KW-1185">Reference proteome</keyword>
<keyword evidence="5 7" id="KW-0472">Membrane</keyword>
<feature type="transmembrane region" description="Helical" evidence="7">
    <location>
        <begin position="150"/>
        <end position="174"/>
    </location>
</feature>
<evidence type="ECO:0000256" key="3">
    <source>
        <dbReference type="ARBA" id="ARBA00022692"/>
    </source>
</evidence>
<feature type="compositionally biased region" description="Basic and acidic residues" evidence="6">
    <location>
        <begin position="493"/>
        <end position="505"/>
    </location>
</feature>
<reference evidence="8 9" key="1">
    <citation type="journal article" date="2014" name="PLoS ONE">
        <title>De novo Genome Assembly of the Fungal Plant Pathogen Pyrenophora semeniperda.</title>
        <authorList>
            <person name="Soliai M.M."/>
            <person name="Meyer S.E."/>
            <person name="Udall J.A."/>
            <person name="Elzinga D.E."/>
            <person name="Hermansen R.A."/>
            <person name="Bodily P.M."/>
            <person name="Hart A.A."/>
            <person name="Coleman C.E."/>
        </authorList>
    </citation>
    <scope>NUCLEOTIDE SEQUENCE [LARGE SCALE GENOMIC DNA]</scope>
    <source>
        <strain evidence="8 9">CCB06</strain>
        <tissue evidence="8">Mycelium</tissue>
    </source>
</reference>
<dbReference type="GO" id="GO:0016020">
    <property type="term" value="C:membrane"/>
    <property type="evidence" value="ECO:0007669"/>
    <property type="project" value="UniProtKB-SubCell"/>
</dbReference>
<dbReference type="AlphaFoldDB" id="A0A3M7LZL4"/>
<dbReference type="PANTHER" id="PTHR43791:SF81">
    <property type="entry name" value="TRANSPORTER, PUTATIVE (AFU_ORTHOLOGUE AFUA_7G01190)-RELATED"/>
    <property type="match status" value="1"/>
</dbReference>
<comment type="subcellular location">
    <subcellularLocation>
        <location evidence="1">Membrane</location>
        <topology evidence="1">Multi-pass membrane protein</topology>
    </subcellularLocation>
</comment>
<evidence type="ECO:0000256" key="7">
    <source>
        <dbReference type="SAM" id="Phobius"/>
    </source>
</evidence>
<keyword evidence="2" id="KW-0813">Transport</keyword>
<keyword evidence="4 7" id="KW-1133">Transmembrane helix</keyword>
<feature type="compositionally biased region" description="Polar residues" evidence="6">
    <location>
        <begin position="1"/>
        <end position="10"/>
    </location>
</feature>
<evidence type="ECO:0000313" key="9">
    <source>
        <dbReference type="Proteomes" id="UP000265663"/>
    </source>
</evidence>
<feature type="transmembrane region" description="Helical" evidence="7">
    <location>
        <begin position="339"/>
        <end position="358"/>
    </location>
</feature>
<feature type="transmembrane region" description="Helical" evidence="7">
    <location>
        <begin position="402"/>
        <end position="422"/>
    </location>
</feature>
<dbReference type="InterPro" id="IPR011701">
    <property type="entry name" value="MFS"/>
</dbReference>
<sequence>MLASTDTTTLKVDEKAPATTVDPESNPLKPQESPIKNSVKDLDEAALYLQSHNITPPYITELFSDRALNARVSRKVDSLLLPLLCGTFFLQYLDKQALSYAAVFDLFPTTHITSDQYSWLGSIFYFAYLVAEWPSAYLAQHFPVGRVVSIYCFCWGAVMMVTPASSSFAGFAALRFLLGIFESVVTPAFMMIVSMWYVAKQQPARAGIFYCFNGFGSATGGILFYGVGFAKSFVIWKIIYIICGGMTVLWAILLFFRLPDTIMTAKNFSTEEKALLIARAATNRTGVYNRKIKPQQVWEALTDAQIWILFFFVLLNEIINGGMASFGKLIIKNVAGGDALRTTLYGIPQGFAQVFWVFTGPYLASRLPNARTWIMAAYLCPTIIGTTLIWKLPRTNLGGCLAGYYMLGSYVGSLVIALQLPASNVGGYTKRTTGTAVVFIAYCIGNIIGPHAFLAHEAPIYETGVRTILGCSVTQCVLALVLRMVLTRRNAQRDSLQRRHDHEGGQDADAAIDNELPSGGETYIEDETDFCNKRFRYSL</sequence>